<organism evidence="1 2">
    <name type="scientific">Actinoplanes couchii</name>
    <dbReference type="NCBI Taxonomy" id="403638"/>
    <lineage>
        <taxon>Bacteria</taxon>
        <taxon>Bacillati</taxon>
        <taxon>Actinomycetota</taxon>
        <taxon>Actinomycetes</taxon>
        <taxon>Micromonosporales</taxon>
        <taxon>Micromonosporaceae</taxon>
        <taxon>Actinoplanes</taxon>
    </lineage>
</organism>
<dbReference type="Pfam" id="PF02575">
    <property type="entry name" value="YbaB_DNA_bd"/>
    <property type="match status" value="1"/>
</dbReference>
<keyword evidence="2" id="KW-1185">Reference proteome</keyword>
<dbReference type="InterPro" id="IPR004401">
    <property type="entry name" value="YbaB/EbfC"/>
</dbReference>
<evidence type="ECO:0008006" key="3">
    <source>
        <dbReference type="Google" id="ProtNLM"/>
    </source>
</evidence>
<dbReference type="Proteomes" id="UP000612282">
    <property type="component" value="Unassembled WGS sequence"/>
</dbReference>
<dbReference type="InterPro" id="IPR036894">
    <property type="entry name" value="YbaB-like_sf"/>
</dbReference>
<accession>A0ABQ3XBG1</accession>
<evidence type="ECO:0000313" key="2">
    <source>
        <dbReference type="Proteomes" id="UP000612282"/>
    </source>
</evidence>
<comment type="caution">
    <text evidence="1">The sequence shown here is derived from an EMBL/GenBank/DDBJ whole genome shotgun (WGS) entry which is preliminary data.</text>
</comment>
<dbReference type="RefSeq" id="WP_203797094.1">
    <property type="nucleotide sequence ID" value="NZ_BAAAQE010000027.1"/>
</dbReference>
<gene>
    <name evidence="1" type="ORF">Aco03nite_042180</name>
</gene>
<dbReference type="EMBL" id="BOMG01000054">
    <property type="protein sequence ID" value="GID55814.1"/>
    <property type="molecule type" value="Genomic_DNA"/>
</dbReference>
<evidence type="ECO:0000313" key="1">
    <source>
        <dbReference type="EMBL" id="GID55814.1"/>
    </source>
</evidence>
<name>A0ABQ3XBG1_9ACTN</name>
<protein>
    <recommendedName>
        <fullName evidence="3">YbaB/EbfC DNA-binding family protein</fullName>
    </recommendedName>
</protein>
<sequence length="129" mass="13842">MFDARGLGEAERLIDEWRGTIEERARRALELSSRLARLTETARSPDGLVTVTVGSGGDLTGLDLGEGIRRRPASATAREILSTLRAARTAMVTTVEAATRETVGADSATGRAIIETFAARLRPEDGCRD</sequence>
<dbReference type="Gene3D" id="3.30.1310.10">
    <property type="entry name" value="Nucleoid-associated protein YbaB-like domain"/>
    <property type="match status" value="1"/>
</dbReference>
<proteinExistence type="predicted"/>
<reference evidence="1 2" key="1">
    <citation type="submission" date="2021-01" db="EMBL/GenBank/DDBJ databases">
        <title>Whole genome shotgun sequence of Actinoplanes couchii NBRC 106145.</title>
        <authorList>
            <person name="Komaki H."/>
            <person name="Tamura T."/>
        </authorList>
    </citation>
    <scope>NUCLEOTIDE SEQUENCE [LARGE SCALE GENOMIC DNA]</scope>
    <source>
        <strain evidence="1 2">NBRC 106145</strain>
    </source>
</reference>